<organism evidence="1 2">
    <name type="scientific">Rotaria magnacalcarata</name>
    <dbReference type="NCBI Taxonomy" id="392030"/>
    <lineage>
        <taxon>Eukaryota</taxon>
        <taxon>Metazoa</taxon>
        <taxon>Spiralia</taxon>
        <taxon>Gnathifera</taxon>
        <taxon>Rotifera</taxon>
        <taxon>Eurotatoria</taxon>
        <taxon>Bdelloidea</taxon>
        <taxon>Philodinida</taxon>
        <taxon>Philodinidae</taxon>
        <taxon>Rotaria</taxon>
    </lineage>
</organism>
<comment type="caution">
    <text evidence="1">The sequence shown here is derived from an EMBL/GenBank/DDBJ whole genome shotgun (WGS) entry which is preliminary data.</text>
</comment>
<dbReference type="AlphaFoldDB" id="A0A821ME39"/>
<keyword evidence="2" id="KW-1185">Reference proteome</keyword>
<dbReference type="Proteomes" id="UP000663866">
    <property type="component" value="Unassembled WGS sequence"/>
</dbReference>
<dbReference type="EMBL" id="CAJOBG010118343">
    <property type="protein sequence ID" value="CAF4768258.1"/>
    <property type="molecule type" value="Genomic_DNA"/>
</dbReference>
<gene>
    <name evidence="1" type="ORF">OVN521_LOCUS50737</name>
</gene>
<evidence type="ECO:0000313" key="2">
    <source>
        <dbReference type="Proteomes" id="UP000663866"/>
    </source>
</evidence>
<name>A0A821ME39_9BILA</name>
<sequence>HFAHVQLRLQQVVSAPTAEDRENLLIELHEFASSGIPDVMCRSSMYTNDRTTNEELIENEKLRE</sequence>
<feature type="non-terminal residue" evidence="1">
    <location>
        <position position="1"/>
    </location>
</feature>
<protein>
    <submittedName>
        <fullName evidence="1">Uncharacterized protein</fullName>
    </submittedName>
</protein>
<proteinExistence type="predicted"/>
<feature type="non-terminal residue" evidence="1">
    <location>
        <position position="64"/>
    </location>
</feature>
<reference evidence="1" key="1">
    <citation type="submission" date="2021-02" db="EMBL/GenBank/DDBJ databases">
        <authorList>
            <person name="Nowell W R."/>
        </authorList>
    </citation>
    <scope>NUCLEOTIDE SEQUENCE</scope>
</reference>
<accession>A0A821ME39</accession>
<evidence type="ECO:0000313" key="1">
    <source>
        <dbReference type="EMBL" id="CAF4768258.1"/>
    </source>
</evidence>